<dbReference type="Proteomes" id="UP000763557">
    <property type="component" value="Unassembled WGS sequence"/>
</dbReference>
<comment type="caution">
    <text evidence="6">The sequence shown here is derived from an EMBL/GenBank/DDBJ whole genome shotgun (WGS) entry which is preliminary data.</text>
</comment>
<evidence type="ECO:0000256" key="2">
    <source>
        <dbReference type="ARBA" id="ARBA00022676"/>
    </source>
</evidence>
<sequence>MARHRSQVGRIPWAHWITVVIGVLLLLGTLTIHAYSVTTSPEAEPTRADGTVDVTDNTIALVIHDSPNPKWTARILDALRRHHAHATFMVAGTRVNDHPELVRRMLDEGHDIGITGLRPGDVTQLPGWQRDLELSLAQQSLAAAIGVHTRLFGVRPNASDEALRTLEHDGYLVVKPTSDALSLPWGDLPALSAVAGPGTVVRMHDNGSVTVDEVNGLLSTMSTRGHRFATMSEALMMPRPHDEAGLGSRITGHLTAAAQNHGGTLVIVLNALIIMAALLAVLRTLMQLGLANTARRLARERELNPPPWYSPPVSVVVPAYNEAANIVATVRSLLANTHMADVEVIVVDDGSTDGTADLVLALDLPGVRVIRQRNAGKSAALNTGIAHATHDILILVDGDTVFEPETIGHLVQPMADASVGAVSGNTKVANRRSLLGRWQHLEYCAGSNLDRQILNALQCIPTVPGAIGAFRREALRDVGGISSQTIAEDTDLTIAITRAGWRVTYTPDARAWTEVPATLGALYRQRYRWSFGTFQSMWKHRHSWRDRGPSGRMGRYGLFYLFAFQLLLPLLGPAMDVFVLYGMFIAEAPYAIVVWLLFLAIQTAGAGYALYLDGESLRPLWGLPLQQVVYRQLTYLVVIQSIVTALHGAQLKWQTNVRTGQAARKLSGVESFEPKDPARQH</sequence>
<dbReference type="PANTHER" id="PTHR43630:SF1">
    <property type="entry name" value="POLY-BETA-1,6-N-ACETYL-D-GLUCOSAMINE SYNTHASE"/>
    <property type="match status" value="1"/>
</dbReference>
<feature type="transmembrane region" description="Helical" evidence="4">
    <location>
        <begin position="557"/>
        <end position="584"/>
    </location>
</feature>
<organism evidence="6 7">
    <name type="scientific">Kibdelosporangium persicum</name>
    <dbReference type="NCBI Taxonomy" id="2698649"/>
    <lineage>
        <taxon>Bacteria</taxon>
        <taxon>Bacillati</taxon>
        <taxon>Actinomycetota</taxon>
        <taxon>Actinomycetes</taxon>
        <taxon>Pseudonocardiales</taxon>
        <taxon>Pseudonocardiaceae</taxon>
        <taxon>Kibdelosporangium</taxon>
    </lineage>
</organism>
<name>A0ABX2F4U5_9PSEU</name>
<dbReference type="Pfam" id="PF01522">
    <property type="entry name" value="Polysacc_deac_1"/>
    <property type="match status" value="1"/>
</dbReference>
<feature type="transmembrane region" description="Helical" evidence="4">
    <location>
        <begin position="265"/>
        <end position="286"/>
    </location>
</feature>
<dbReference type="SUPFAM" id="SSF53448">
    <property type="entry name" value="Nucleotide-diphospho-sugar transferases"/>
    <property type="match status" value="1"/>
</dbReference>
<dbReference type="EMBL" id="JAAATY010000009">
    <property type="protein sequence ID" value="NRN66369.1"/>
    <property type="molecule type" value="Genomic_DNA"/>
</dbReference>
<dbReference type="Gene3D" id="3.20.20.370">
    <property type="entry name" value="Glycoside hydrolase/deacetylase"/>
    <property type="match status" value="1"/>
</dbReference>
<keyword evidence="4" id="KW-1133">Transmembrane helix</keyword>
<evidence type="ECO:0000256" key="1">
    <source>
        <dbReference type="ARBA" id="ARBA00006739"/>
    </source>
</evidence>
<dbReference type="CDD" id="cd06423">
    <property type="entry name" value="CESA_like"/>
    <property type="match status" value="1"/>
</dbReference>
<accession>A0ABX2F4U5</accession>
<feature type="transmembrane region" description="Helical" evidence="4">
    <location>
        <begin position="12"/>
        <end position="35"/>
    </location>
</feature>
<gene>
    <name evidence="6" type="ORF">GC106_35940</name>
</gene>
<dbReference type="PROSITE" id="PS51677">
    <property type="entry name" value="NODB"/>
    <property type="match status" value="1"/>
</dbReference>
<feature type="transmembrane region" description="Helical" evidence="4">
    <location>
        <begin position="590"/>
        <end position="611"/>
    </location>
</feature>
<feature type="domain" description="NodB homology" evidence="5">
    <location>
        <begin position="57"/>
        <end position="266"/>
    </location>
</feature>
<dbReference type="PANTHER" id="PTHR43630">
    <property type="entry name" value="POLY-BETA-1,6-N-ACETYL-D-GLUCOSAMINE SYNTHASE"/>
    <property type="match status" value="1"/>
</dbReference>
<dbReference type="InterPro" id="IPR029044">
    <property type="entry name" value="Nucleotide-diphossugar_trans"/>
</dbReference>
<keyword evidence="4" id="KW-0472">Membrane</keyword>
<dbReference type="InterPro" id="IPR011330">
    <property type="entry name" value="Glyco_hydro/deAcase_b/a-brl"/>
</dbReference>
<keyword evidence="3" id="KW-0808">Transferase</keyword>
<evidence type="ECO:0000259" key="5">
    <source>
        <dbReference type="PROSITE" id="PS51677"/>
    </source>
</evidence>
<keyword evidence="4" id="KW-0812">Transmembrane</keyword>
<evidence type="ECO:0000256" key="3">
    <source>
        <dbReference type="ARBA" id="ARBA00022679"/>
    </source>
</evidence>
<evidence type="ECO:0000313" key="7">
    <source>
        <dbReference type="Proteomes" id="UP000763557"/>
    </source>
</evidence>
<protein>
    <submittedName>
        <fullName evidence="6">Glycosyltransferase, catalytic subunit of cellulose synthase and poly-beta-1,6-N-acetylglucosamine synthase</fullName>
    </submittedName>
</protein>
<dbReference type="Gene3D" id="3.90.550.10">
    <property type="entry name" value="Spore Coat Polysaccharide Biosynthesis Protein SpsA, Chain A"/>
    <property type="match status" value="1"/>
</dbReference>
<dbReference type="InterPro" id="IPR002509">
    <property type="entry name" value="NODB_dom"/>
</dbReference>
<dbReference type="RefSeq" id="WP_173132214.1">
    <property type="nucleotide sequence ID" value="NZ_CBCSGW010000037.1"/>
</dbReference>
<keyword evidence="2" id="KW-0328">Glycosyltransferase</keyword>
<reference evidence="6 7" key="1">
    <citation type="submission" date="2020-01" db="EMBL/GenBank/DDBJ databases">
        <title>Kibdelosporangium persica a novel Actinomycetes from a hot desert in Iran.</title>
        <authorList>
            <person name="Safaei N."/>
            <person name="Zaburannyi N."/>
            <person name="Mueller R."/>
            <person name="Wink J."/>
        </authorList>
    </citation>
    <scope>NUCLEOTIDE SEQUENCE [LARGE SCALE GENOMIC DNA]</scope>
    <source>
        <strain evidence="6 7">4NS15</strain>
    </source>
</reference>
<comment type="similarity">
    <text evidence="1">Belongs to the glycosyltransferase 2 family.</text>
</comment>
<keyword evidence="7" id="KW-1185">Reference proteome</keyword>
<evidence type="ECO:0000313" key="6">
    <source>
        <dbReference type="EMBL" id="NRN66369.1"/>
    </source>
</evidence>
<proteinExistence type="inferred from homology"/>
<dbReference type="SUPFAM" id="SSF88713">
    <property type="entry name" value="Glycoside hydrolase/deacetylase"/>
    <property type="match status" value="1"/>
</dbReference>
<dbReference type="Pfam" id="PF13641">
    <property type="entry name" value="Glyco_tranf_2_3"/>
    <property type="match status" value="1"/>
</dbReference>
<evidence type="ECO:0000256" key="4">
    <source>
        <dbReference type="SAM" id="Phobius"/>
    </source>
</evidence>